<evidence type="ECO:0000313" key="2">
    <source>
        <dbReference type="Proteomes" id="UP001303046"/>
    </source>
</evidence>
<gene>
    <name evidence="1" type="primary">Necator_chrII.g7828</name>
    <name evidence="1" type="ORF">RB195_020034</name>
</gene>
<evidence type="ECO:0000313" key="1">
    <source>
        <dbReference type="EMBL" id="KAK6737684.1"/>
    </source>
</evidence>
<comment type="caution">
    <text evidence="1">The sequence shown here is derived from an EMBL/GenBank/DDBJ whole genome shotgun (WGS) entry which is preliminary data.</text>
</comment>
<name>A0ABR1CHI1_NECAM</name>
<reference evidence="1 2" key="1">
    <citation type="submission" date="2023-08" db="EMBL/GenBank/DDBJ databases">
        <title>A Necator americanus chromosomal reference genome.</title>
        <authorList>
            <person name="Ilik V."/>
            <person name="Petrzelkova K.J."/>
            <person name="Pardy F."/>
            <person name="Fuh T."/>
            <person name="Niatou-Singa F.S."/>
            <person name="Gouil Q."/>
            <person name="Baker L."/>
            <person name="Ritchie M.E."/>
            <person name="Jex A.R."/>
            <person name="Gazzola D."/>
            <person name="Li H."/>
            <person name="Toshio Fujiwara R."/>
            <person name="Zhan B."/>
            <person name="Aroian R.V."/>
            <person name="Pafco B."/>
            <person name="Schwarz E.M."/>
        </authorList>
    </citation>
    <scope>NUCLEOTIDE SEQUENCE [LARGE SCALE GENOMIC DNA]</scope>
    <source>
        <strain evidence="1 2">Aroian</strain>
        <tissue evidence="1">Whole animal</tissue>
    </source>
</reference>
<sequence>MLASEAAIEDRMMQAMKKYHQHVTLEELVEYGKEPESDVCGGEGFSASLTIACAPTSNYEEEVEAFYMDLEKFHGAEHTFYKVIIGVLNARIDPRRTPEELHFGTHTL</sequence>
<dbReference type="Proteomes" id="UP001303046">
    <property type="component" value="Unassembled WGS sequence"/>
</dbReference>
<dbReference type="EMBL" id="JAVFWL010000002">
    <property type="protein sequence ID" value="KAK6737684.1"/>
    <property type="molecule type" value="Genomic_DNA"/>
</dbReference>
<organism evidence="1 2">
    <name type="scientific">Necator americanus</name>
    <name type="common">Human hookworm</name>
    <dbReference type="NCBI Taxonomy" id="51031"/>
    <lineage>
        <taxon>Eukaryota</taxon>
        <taxon>Metazoa</taxon>
        <taxon>Ecdysozoa</taxon>
        <taxon>Nematoda</taxon>
        <taxon>Chromadorea</taxon>
        <taxon>Rhabditida</taxon>
        <taxon>Rhabditina</taxon>
        <taxon>Rhabditomorpha</taxon>
        <taxon>Strongyloidea</taxon>
        <taxon>Ancylostomatidae</taxon>
        <taxon>Bunostominae</taxon>
        <taxon>Necator</taxon>
    </lineage>
</organism>
<proteinExistence type="predicted"/>
<accession>A0ABR1CHI1</accession>
<protein>
    <submittedName>
        <fullName evidence="1">Uncharacterized protein</fullName>
    </submittedName>
</protein>
<keyword evidence="2" id="KW-1185">Reference proteome</keyword>